<protein>
    <submittedName>
        <fullName evidence="2">Uncharacterized protein</fullName>
    </submittedName>
</protein>
<sequence>MSRLSERSVMHIFGVTMMLIMTLMIPLLAATHQSSQSSSSSSSSLSSPTSFSFHQAENNEQYVGAAVEDYGVWDPTPDLSGAYASPVPHAELDHISPLHM</sequence>
<accession>A0ABR2SV26</accession>
<proteinExistence type="predicted"/>
<organism evidence="2 3">
    <name type="scientific">Hibiscus sabdariffa</name>
    <name type="common">roselle</name>
    <dbReference type="NCBI Taxonomy" id="183260"/>
    <lineage>
        <taxon>Eukaryota</taxon>
        <taxon>Viridiplantae</taxon>
        <taxon>Streptophyta</taxon>
        <taxon>Embryophyta</taxon>
        <taxon>Tracheophyta</taxon>
        <taxon>Spermatophyta</taxon>
        <taxon>Magnoliopsida</taxon>
        <taxon>eudicotyledons</taxon>
        <taxon>Gunneridae</taxon>
        <taxon>Pentapetalae</taxon>
        <taxon>rosids</taxon>
        <taxon>malvids</taxon>
        <taxon>Malvales</taxon>
        <taxon>Malvaceae</taxon>
        <taxon>Malvoideae</taxon>
        <taxon>Hibiscus</taxon>
    </lineage>
</organism>
<evidence type="ECO:0000313" key="2">
    <source>
        <dbReference type="EMBL" id="KAK9028880.1"/>
    </source>
</evidence>
<evidence type="ECO:0000256" key="1">
    <source>
        <dbReference type="SAM" id="Phobius"/>
    </source>
</evidence>
<dbReference type="EMBL" id="JBBPBN010000011">
    <property type="protein sequence ID" value="KAK9028880.1"/>
    <property type="molecule type" value="Genomic_DNA"/>
</dbReference>
<keyword evidence="1" id="KW-1133">Transmembrane helix</keyword>
<gene>
    <name evidence="2" type="ORF">V6N11_026016</name>
</gene>
<keyword evidence="1" id="KW-0812">Transmembrane</keyword>
<feature type="transmembrane region" description="Helical" evidence="1">
    <location>
        <begin position="12"/>
        <end position="30"/>
    </location>
</feature>
<comment type="caution">
    <text evidence="2">The sequence shown here is derived from an EMBL/GenBank/DDBJ whole genome shotgun (WGS) entry which is preliminary data.</text>
</comment>
<evidence type="ECO:0000313" key="3">
    <source>
        <dbReference type="Proteomes" id="UP001396334"/>
    </source>
</evidence>
<keyword evidence="1" id="KW-0472">Membrane</keyword>
<name>A0ABR2SV26_9ROSI</name>
<dbReference type="Proteomes" id="UP001396334">
    <property type="component" value="Unassembled WGS sequence"/>
</dbReference>
<reference evidence="2 3" key="1">
    <citation type="journal article" date="2024" name="G3 (Bethesda)">
        <title>Genome assembly of Hibiscus sabdariffa L. provides insights into metabolisms of medicinal natural products.</title>
        <authorList>
            <person name="Kim T."/>
        </authorList>
    </citation>
    <scope>NUCLEOTIDE SEQUENCE [LARGE SCALE GENOMIC DNA]</scope>
    <source>
        <strain evidence="2">TK-2024</strain>
        <tissue evidence="2">Old leaves</tissue>
    </source>
</reference>
<keyword evidence="3" id="KW-1185">Reference proteome</keyword>